<name>A0A7T8KLW9_CALRO</name>
<dbReference type="EMBL" id="CP045891">
    <property type="protein sequence ID" value="QQP58163.1"/>
    <property type="molecule type" value="Genomic_DNA"/>
</dbReference>
<evidence type="ECO:0000313" key="2">
    <source>
        <dbReference type="Proteomes" id="UP000595437"/>
    </source>
</evidence>
<dbReference type="AlphaFoldDB" id="A0A7T8KLW9"/>
<keyword evidence="2" id="KW-1185">Reference proteome</keyword>
<proteinExistence type="predicted"/>
<gene>
    <name evidence="1" type="ORF">FKW44_003393</name>
</gene>
<feature type="non-terminal residue" evidence="1">
    <location>
        <position position="1"/>
    </location>
</feature>
<sequence>IISIDNVGFIIVMEVDGDSKELLAALTAHNIYINHKYILFSPLRDTKAVFQCCINNFPDAHGAI</sequence>
<accession>A0A7T8KLW9</accession>
<protein>
    <submittedName>
        <fullName evidence="1">Uncharacterized protein</fullName>
    </submittedName>
</protein>
<reference evidence="2" key="1">
    <citation type="submission" date="2021-01" db="EMBL/GenBank/DDBJ databases">
        <title>Caligus Genome Assembly.</title>
        <authorList>
            <person name="Gallardo-Escarate C."/>
        </authorList>
    </citation>
    <scope>NUCLEOTIDE SEQUENCE [LARGE SCALE GENOMIC DNA]</scope>
</reference>
<dbReference type="Proteomes" id="UP000595437">
    <property type="component" value="Chromosome 2"/>
</dbReference>
<evidence type="ECO:0000313" key="1">
    <source>
        <dbReference type="EMBL" id="QQP58163.1"/>
    </source>
</evidence>
<organism evidence="1 2">
    <name type="scientific">Caligus rogercresseyi</name>
    <name type="common">Sea louse</name>
    <dbReference type="NCBI Taxonomy" id="217165"/>
    <lineage>
        <taxon>Eukaryota</taxon>
        <taxon>Metazoa</taxon>
        <taxon>Ecdysozoa</taxon>
        <taxon>Arthropoda</taxon>
        <taxon>Crustacea</taxon>
        <taxon>Multicrustacea</taxon>
        <taxon>Hexanauplia</taxon>
        <taxon>Copepoda</taxon>
        <taxon>Siphonostomatoida</taxon>
        <taxon>Caligidae</taxon>
        <taxon>Caligus</taxon>
    </lineage>
</organism>